<keyword evidence="3 4" id="KW-0418">Kinase</keyword>
<proteinExistence type="inferred from homology"/>
<dbReference type="InterPro" id="IPR004381">
    <property type="entry name" value="Glycerate_kinase"/>
</dbReference>
<name>J9GTL3_9ZZZZ</name>
<dbReference type="SUPFAM" id="SSF110738">
    <property type="entry name" value="Glycerate kinase I"/>
    <property type="match status" value="1"/>
</dbReference>
<dbReference type="NCBIfam" id="TIGR00045">
    <property type="entry name" value="glycerate kinase"/>
    <property type="match status" value="1"/>
</dbReference>
<evidence type="ECO:0000256" key="1">
    <source>
        <dbReference type="ARBA" id="ARBA00006284"/>
    </source>
</evidence>
<reference evidence="4" key="1">
    <citation type="journal article" date="2012" name="PLoS ONE">
        <title>Gene sets for utilization of primary and secondary nutrition supplies in the distal gut of endangered iberian lynx.</title>
        <authorList>
            <person name="Alcaide M."/>
            <person name="Messina E."/>
            <person name="Richter M."/>
            <person name="Bargiela R."/>
            <person name="Peplies J."/>
            <person name="Huws S.A."/>
            <person name="Newbold C.J."/>
            <person name="Golyshin P.N."/>
            <person name="Simon M.A."/>
            <person name="Lopez G."/>
            <person name="Yakimov M.M."/>
            <person name="Ferrer M."/>
        </authorList>
    </citation>
    <scope>NUCLEOTIDE SEQUENCE</scope>
</reference>
<organism evidence="4">
    <name type="scientific">gut metagenome</name>
    <dbReference type="NCBI Taxonomy" id="749906"/>
    <lineage>
        <taxon>unclassified sequences</taxon>
        <taxon>metagenomes</taxon>
        <taxon>organismal metagenomes</taxon>
    </lineage>
</organism>
<dbReference type="AlphaFoldDB" id="J9GTL3"/>
<evidence type="ECO:0000313" key="4">
    <source>
        <dbReference type="EMBL" id="EJX06043.1"/>
    </source>
</evidence>
<accession>J9GTL3</accession>
<gene>
    <name evidence="4" type="ORF">EVA_05858</name>
</gene>
<dbReference type="GO" id="GO:0031388">
    <property type="term" value="P:organic acid phosphorylation"/>
    <property type="evidence" value="ECO:0007669"/>
    <property type="project" value="InterPro"/>
</dbReference>
<comment type="similarity">
    <text evidence="1">Belongs to the glycerate kinase type-1 family.</text>
</comment>
<dbReference type="Gene3D" id="3.90.1510.10">
    <property type="entry name" value="Glycerate kinase, domain 2"/>
    <property type="match status" value="1"/>
</dbReference>
<dbReference type="GO" id="GO:0008887">
    <property type="term" value="F:glycerate kinase activity"/>
    <property type="evidence" value="ECO:0007669"/>
    <property type="project" value="InterPro"/>
</dbReference>
<dbReference type="InterPro" id="IPR018193">
    <property type="entry name" value="Glyc_kinase_flavodox-like_fold"/>
</dbReference>
<dbReference type="EMBL" id="AMCI01001283">
    <property type="protein sequence ID" value="EJX06043.1"/>
    <property type="molecule type" value="Genomic_DNA"/>
</dbReference>
<comment type="caution">
    <text evidence="4">The sequence shown here is derived from an EMBL/GenBank/DDBJ whole genome shotgun (WGS) entry which is preliminary data.</text>
</comment>
<dbReference type="PIRSF" id="PIRSF006078">
    <property type="entry name" value="GlxK"/>
    <property type="match status" value="1"/>
</dbReference>
<dbReference type="PANTHER" id="PTHR21599:SF0">
    <property type="entry name" value="GLYCERATE KINASE"/>
    <property type="match status" value="1"/>
</dbReference>
<protein>
    <submittedName>
        <fullName evidence="4">Glycerate kinase II</fullName>
    </submittedName>
</protein>
<dbReference type="InterPro" id="IPR018197">
    <property type="entry name" value="Glycerate_kinase_RE-like"/>
</dbReference>
<dbReference type="InterPro" id="IPR036129">
    <property type="entry name" value="Glycerate_kinase_sf"/>
</dbReference>
<evidence type="ECO:0000256" key="3">
    <source>
        <dbReference type="ARBA" id="ARBA00022777"/>
    </source>
</evidence>
<dbReference type="Gene3D" id="3.40.50.10350">
    <property type="entry name" value="Glycerate kinase, domain 1"/>
    <property type="match status" value="1"/>
</dbReference>
<evidence type="ECO:0000256" key="2">
    <source>
        <dbReference type="ARBA" id="ARBA00022679"/>
    </source>
</evidence>
<keyword evidence="2" id="KW-0808">Transferase</keyword>
<dbReference type="PANTHER" id="PTHR21599">
    <property type="entry name" value="GLYCERATE KINASE"/>
    <property type="match status" value="1"/>
</dbReference>
<sequence>MTSAEAGAAAAQGIHRSCPNCQTIVLPIADGGEGLLDVLVDIHQGLSINLQAHDPLMKLRNTRYALSADGNTAFIEMAAISGLPLVPVDKRNPWITTTYGTGELLRDALDRGCRNFILGIGGSATNDAGLGLFQALGYRFYDAQGQLLGTGGQILEKVSYIDDTQAHPALCESHITVACDVRNPFYGSQGAAHVFARQKGADETMVTQLDAGLRHLATIIETTRKVRFADHPGAGAAGGLGGTLLAFLHADLKPGADLLLQALHFQEHLKGADLVLTGEGKSDCQTLLGKVPFAILQAAQKQKLPTIILAGSVEDVPTLNQAGFQAVFSITPGPMSLQEAMRPEEARKNLEDTAAQIGALWNGFHK</sequence>
<dbReference type="Pfam" id="PF02595">
    <property type="entry name" value="Gly_kinase"/>
    <property type="match status" value="1"/>
</dbReference>